<organism evidence="2 3">
    <name type="scientific">Ancylostoma duodenale</name>
    <dbReference type="NCBI Taxonomy" id="51022"/>
    <lineage>
        <taxon>Eukaryota</taxon>
        <taxon>Metazoa</taxon>
        <taxon>Ecdysozoa</taxon>
        <taxon>Nematoda</taxon>
        <taxon>Chromadorea</taxon>
        <taxon>Rhabditida</taxon>
        <taxon>Rhabditina</taxon>
        <taxon>Rhabditomorpha</taxon>
        <taxon>Strongyloidea</taxon>
        <taxon>Ancylostomatidae</taxon>
        <taxon>Ancylostomatinae</taxon>
        <taxon>Ancylostoma</taxon>
    </lineage>
</organism>
<sequence>MPGSTQRVTRSSSSKNTKRKMSSNDTLSSSQVKSSGLDSGLSDADIDALSSGEIISVIPERNTDPVIDKLAQKLRKRISREISDAVEKEKRCHSLSQDFRNVI</sequence>
<evidence type="ECO:0000313" key="3">
    <source>
        <dbReference type="Proteomes" id="UP000054047"/>
    </source>
</evidence>
<name>A0A0C2DVK2_9BILA</name>
<evidence type="ECO:0000313" key="2">
    <source>
        <dbReference type="EMBL" id="KIH66867.1"/>
    </source>
</evidence>
<protein>
    <submittedName>
        <fullName evidence="2">Uncharacterized protein</fullName>
    </submittedName>
</protein>
<feature type="region of interest" description="Disordered" evidence="1">
    <location>
        <begin position="1"/>
        <end position="42"/>
    </location>
</feature>
<evidence type="ECO:0000256" key="1">
    <source>
        <dbReference type="SAM" id="MobiDB-lite"/>
    </source>
</evidence>
<proteinExistence type="predicted"/>
<keyword evidence="3" id="KW-1185">Reference proteome</keyword>
<dbReference type="Proteomes" id="UP000054047">
    <property type="component" value="Unassembled WGS sequence"/>
</dbReference>
<dbReference type="EMBL" id="KN726931">
    <property type="protein sequence ID" value="KIH66867.1"/>
    <property type="molecule type" value="Genomic_DNA"/>
</dbReference>
<reference evidence="2 3" key="1">
    <citation type="submission" date="2013-12" db="EMBL/GenBank/DDBJ databases">
        <title>Draft genome of the parsitic nematode Ancylostoma duodenale.</title>
        <authorList>
            <person name="Mitreva M."/>
        </authorList>
    </citation>
    <scope>NUCLEOTIDE SEQUENCE [LARGE SCALE GENOMIC DNA]</scope>
    <source>
        <strain evidence="2 3">Zhejiang</strain>
    </source>
</reference>
<gene>
    <name evidence="2" type="ORF">ANCDUO_02804</name>
</gene>
<dbReference type="AlphaFoldDB" id="A0A0C2DVK2"/>
<accession>A0A0C2DVK2</accession>